<organism evidence="1">
    <name type="scientific">Escherichia coli</name>
    <dbReference type="NCBI Taxonomy" id="562"/>
    <lineage>
        <taxon>Bacteria</taxon>
        <taxon>Pseudomonadati</taxon>
        <taxon>Pseudomonadota</taxon>
        <taxon>Gammaproteobacteria</taxon>
        <taxon>Enterobacterales</taxon>
        <taxon>Enterobacteriaceae</taxon>
        <taxon>Escherichia</taxon>
    </lineage>
</organism>
<geneLocation type="plasmid" evidence="1">
    <name>pCE1681-C</name>
</geneLocation>
<sequence length="47" mass="5492">MGSKISVQKPSIRREKTFRFEPFGVQNARNRSHIAFVHSYAGPKKRF</sequence>
<accession>A0A7G9A9P9</accession>
<reference evidence="1" key="1">
    <citation type="submission" date="2020-03" db="EMBL/GenBank/DDBJ databases">
        <title>Comparative analysis of multidrug resistant Escherichia coli ST216 isolates from silver gulls in Australia.</title>
        <authorList>
            <person name="Tarabai H."/>
            <person name="Wyrsch E.R."/>
            <person name="Bitar I."/>
            <person name="Djordjevic S.P."/>
            <person name="Dolejska M."/>
        </authorList>
    </citation>
    <scope>NUCLEOTIDE SEQUENCE</scope>
    <source>
        <strain evidence="1">CE1681</strain>
        <plasmid evidence="1">pCE1681-C</plasmid>
    </source>
</reference>
<dbReference type="EMBL" id="MT180432">
    <property type="protein sequence ID" value="QNL33478.1"/>
    <property type="molecule type" value="Genomic_DNA"/>
</dbReference>
<protein>
    <submittedName>
        <fullName evidence="1">Uncharacterized protein</fullName>
    </submittedName>
</protein>
<proteinExistence type="predicted"/>
<dbReference type="AlphaFoldDB" id="A0A7G9A9P9"/>
<evidence type="ECO:0000313" key="1">
    <source>
        <dbReference type="EMBL" id="QNL33478.1"/>
    </source>
</evidence>
<name>A0A7G9A9P9_ECOLX</name>
<keyword evidence="1" id="KW-0614">Plasmid</keyword>